<keyword evidence="1" id="KW-0732">Signal</keyword>
<evidence type="ECO:0000259" key="2">
    <source>
        <dbReference type="Pfam" id="PF09084"/>
    </source>
</evidence>
<keyword evidence="4" id="KW-1185">Reference proteome</keyword>
<dbReference type="OrthoDB" id="5194099at2759"/>
<dbReference type="Gene3D" id="3.40.190.10">
    <property type="entry name" value="Periplasmic binding protein-like II"/>
    <property type="match status" value="1"/>
</dbReference>
<evidence type="ECO:0000313" key="4">
    <source>
        <dbReference type="Proteomes" id="UP000319257"/>
    </source>
</evidence>
<gene>
    <name evidence="3" type="ORF">E0L32_005307</name>
</gene>
<feature type="domain" description="SsuA/THI5-like" evidence="2">
    <location>
        <begin position="66"/>
        <end position="235"/>
    </location>
</feature>
<organism evidence="3 4">
    <name type="scientific">Thyridium curvatum</name>
    <dbReference type="NCBI Taxonomy" id="1093900"/>
    <lineage>
        <taxon>Eukaryota</taxon>
        <taxon>Fungi</taxon>
        <taxon>Dikarya</taxon>
        <taxon>Ascomycota</taxon>
        <taxon>Pezizomycotina</taxon>
        <taxon>Sordariomycetes</taxon>
        <taxon>Sordariomycetidae</taxon>
        <taxon>Thyridiales</taxon>
        <taxon>Thyridiaceae</taxon>
        <taxon>Thyridium</taxon>
    </lineage>
</organism>
<feature type="chain" id="PRO_5021498582" description="SsuA/THI5-like domain-containing protein" evidence="1">
    <location>
        <begin position="22"/>
        <end position="313"/>
    </location>
</feature>
<feature type="signal peptide" evidence="1">
    <location>
        <begin position="1"/>
        <end position="21"/>
    </location>
</feature>
<proteinExistence type="predicted"/>
<dbReference type="GeneID" id="41972754"/>
<comment type="caution">
    <text evidence="3">The sequence shown here is derived from an EMBL/GenBank/DDBJ whole genome shotgun (WGS) entry which is preliminary data.</text>
</comment>
<accession>A0A507AUY1</accession>
<dbReference type="AlphaFoldDB" id="A0A507AUY1"/>
<dbReference type="PANTHER" id="PTHR30024:SF42">
    <property type="entry name" value="ALIPHATIC SULFONATES-BINDING PROTEIN-RELATED"/>
    <property type="match status" value="1"/>
</dbReference>
<dbReference type="InParanoid" id="A0A507AUY1"/>
<dbReference type="Proteomes" id="UP000319257">
    <property type="component" value="Unassembled WGS sequence"/>
</dbReference>
<name>A0A507AUY1_9PEZI</name>
<evidence type="ECO:0000256" key="1">
    <source>
        <dbReference type="SAM" id="SignalP"/>
    </source>
</evidence>
<dbReference type="InterPro" id="IPR015168">
    <property type="entry name" value="SsuA/THI5"/>
</dbReference>
<evidence type="ECO:0000313" key="3">
    <source>
        <dbReference type="EMBL" id="TPX14615.1"/>
    </source>
</evidence>
<dbReference type="EMBL" id="SKBQ01000027">
    <property type="protein sequence ID" value="TPX14615.1"/>
    <property type="molecule type" value="Genomic_DNA"/>
</dbReference>
<reference evidence="3 4" key="1">
    <citation type="submission" date="2019-06" db="EMBL/GenBank/DDBJ databases">
        <title>Draft genome sequence of the filamentous fungus Phialemoniopsis curvata isolated from diesel fuel.</title>
        <authorList>
            <person name="Varaljay V.A."/>
            <person name="Lyon W.J."/>
            <person name="Crouch A.L."/>
            <person name="Drake C.E."/>
            <person name="Hollomon J.M."/>
            <person name="Nadeau L.J."/>
            <person name="Nunn H.S."/>
            <person name="Stevenson B.S."/>
            <person name="Bojanowski C.L."/>
            <person name="Crookes-Goodson W.J."/>
        </authorList>
    </citation>
    <scope>NUCLEOTIDE SEQUENCE [LARGE SCALE GENOMIC DNA]</scope>
    <source>
        <strain evidence="3 4">D216</strain>
    </source>
</reference>
<dbReference type="PANTHER" id="PTHR30024">
    <property type="entry name" value="ALIPHATIC SULFONATES-BINDING PROTEIN-RELATED"/>
    <property type="match status" value="1"/>
</dbReference>
<dbReference type="Pfam" id="PF09084">
    <property type="entry name" value="NMT1"/>
    <property type="match status" value="1"/>
</dbReference>
<protein>
    <recommendedName>
        <fullName evidence="2">SsuA/THI5-like domain-containing protein</fullName>
    </recommendedName>
</protein>
<sequence>MKHSFFVVSCLTALASIPTSALRIASSLQWIEHTPQPYAIKNFYKGSSTATLVSGGVANLGTDRSIDLAANAETQGLKQYASRKNIRLIYIICEASYRLVANKAAGISTLADLKGKRIGTMQGTSAGYFINKLLGTAGLQSSDYRTVSGNVCMKTPCGAGTFPQMLANKQIDGFGIWEPAPELGARAIGDNAIFFQNYTIYREVYSLYTTQEKLSDPAMRKDILAFVKALNQTLEVFTKADDSVYQFVASKVGMDPEIVKAVWPEHKWSGRWGPDLLPFITEEDQYLAKTDRRQTMSSADLERFLDTEIIDEL</sequence>
<dbReference type="SUPFAM" id="SSF53850">
    <property type="entry name" value="Periplasmic binding protein-like II"/>
    <property type="match status" value="1"/>
</dbReference>
<dbReference type="RefSeq" id="XP_030996326.1">
    <property type="nucleotide sequence ID" value="XM_031139815.1"/>
</dbReference>